<dbReference type="EMBL" id="CM001441">
    <property type="protein sequence ID" value="EHQ88561.1"/>
    <property type="molecule type" value="Genomic_DNA"/>
</dbReference>
<dbReference type="STRING" id="768710.DesyoDRAFT_1404"/>
<accession>H5Y304</accession>
<keyword evidence="2" id="KW-1185">Reference proteome</keyword>
<dbReference type="HOGENOM" id="CLU_080981_1_0_9"/>
<proteinExistence type="predicted"/>
<evidence type="ECO:0000313" key="2">
    <source>
        <dbReference type="Proteomes" id="UP000005104"/>
    </source>
</evidence>
<sequence length="197" mass="23136">MPEQMDHLDTKHLTELIDWAKNKTNQHKHLFLVESLAPLVLRFKPSVLLNVSLENETAWKEFKGLFTQPKALQIKTIRKLNGRLQVIFYQKELLDSVLRQKPIQEFLKTLSYPKQYSLNAYLSFLKHRITSLAFPHEVGVFLGYPLKDVLGFMGLLPLPYKRTQGWRIYGEETPSNEIYEKYRQARSMMRKLAGDID</sequence>
<dbReference type="RefSeq" id="WP_007781117.1">
    <property type="nucleotide sequence ID" value="NZ_CM001441.1"/>
</dbReference>
<dbReference type="Pfam" id="PF12672">
    <property type="entry name" value="DUF3793"/>
    <property type="match status" value="1"/>
</dbReference>
<reference evidence="1 2" key="1">
    <citation type="submission" date="2011-11" db="EMBL/GenBank/DDBJ databases">
        <title>The Noncontiguous Finished genome of Desulfosporosinus youngiae DSM 17734.</title>
        <authorList>
            <consortium name="US DOE Joint Genome Institute (JGI-PGF)"/>
            <person name="Lucas S."/>
            <person name="Han J."/>
            <person name="Lapidus A."/>
            <person name="Cheng J.-F."/>
            <person name="Goodwin L."/>
            <person name="Pitluck S."/>
            <person name="Peters L."/>
            <person name="Ovchinnikova G."/>
            <person name="Lu M."/>
            <person name="Land M.L."/>
            <person name="Hauser L."/>
            <person name="Pester M."/>
            <person name="Spring S."/>
            <person name="Ollivier B."/>
            <person name="Rattei T."/>
            <person name="Klenk H.-P."/>
            <person name="Wagner M."/>
            <person name="Loy A."/>
            <person name="Woyke T.J."/>
        </authorList>
    </citation>
    <scope>NUCLEOTIDE SEQUENCE [LARGE SCALE GENOMIC DNA]</scope>
    <source>
        <strain evidence="1 2">DSM 17734</strain>
    </source>
</reference>
<dbReference type="InterPro" id="IPR024523">
    <property type="entry name" value="DUF3793"/>
</dbReference>
<name>H5Y304_9FIRM</name>
<protein>
    <recommendedName>
        <fullName evidence="3">DUF3793 domain-containing protein</fullName>
    </recommendedName>
</protein>
<organism evidence="1 2">
    <name type="scientific">Desulfosporosinus youngiae DSM 17734</name>
    <dbReference type="NCBI Taxonomy" id="768710"/>
    <lineage>
        <taxon>Bacteria</taxon>
        <taxon>Bacillati</taxon>
        <taxon>Bacillota</taxon>
        <taxon>Clostridia</taxon>
        <taxon>Eubacteriales</taxon>
        <taxon>Desulfitobacteriaceae</taxon>
        <taxon>Desulfosporosinus</taxon>
    </lineage>
</organism>
<dbReference type="Proteomes" id="UP000005104">
    <property type="component" value="Chromosome"/>
</dbReference>
<gene>
    <name evidence="1" type="ORF">DesyoDRAFT_1404</name>
</gene>
<dbReference type="OrthoDB" id="5393676at2"/>
<evidence type="ECO:0008006" key="3">
    <source>
        <dbReference type="Google" id="ProtNLM"/>
    </source>
</evidence>
<dbReference type="AlphaFoldDB" id="H5Y304"/>
<evidence type="ECO:0000313" key="1">
    <source>
        <dbReference type="EMBL" id="EHQ88561.1"/>
    </source>
</evidence>
<dbReference type="eggNOG" id="ENOG50331N7">
    <property type="taxonomic scope" value="Bacteria"/>
</dbReference>